<reference evidence="5 6" key="1">
    <citation type="submission" date="2024-10" db="EMBL/GenBank/DDBJ databases">
        <title>The Natural Products Discovery Center: Release of the First 8490 Sequenced Strains for Exploring Actinobacteria Biosynthetic Diversity.</title>
        <authorList>
            <person name="Kalkreuter E."/>
            <person name="Kautsar S.A."/>
            <person name="Yang D."/>
            <person name="Bader C.D."/>
            <person name="Teijaro C.N."/>
            <person name="Fluegel L."/>
            <person name="Davis C.M."/>
            <person name="Simpson J.R."/>
            <person name="Lauterbach L."/>
            <person name="Steele A.D."/>
            <person name="Gui C."/>
            <person name="Meng S."/>
            <person name="Li G."/>
            <person name="Viehrig K."/>
            <person name="Ye F."/>
            <person name="Su P."/>
            <person name="Kiefer A.F."/>
            <person name="Nichols A."/>
            <person name="Cepeda A.J."/>
            <person name="Yan W."/>
            <person name="Fan B."/>
            <person name="Jiang Y."/>
            <person name="Adhikari A."/>
            <person name="Zheng C.-J."/>
            <person name="Schuster L."/>
            <person name="Cowan T.M."/>
            <person name="Smanski M.J."/>
            <person name="Chevrette M.G."/>
            <person name="De Carvalho L.P.S."/>
            <person name="Shen B."/>
        </authorList>
    </citation>
    <scope>NUCLEOTIDE SEQUENCE [LARGE SCALE GENOMIC DNA]</scope>
    <source>
        <strain evidence="5 6">NPDC019377</strain>
    </source>
</reference>
<evidence type="ECO:0000313" key="5">
    <source>
        <dbReference type="EMBL" id="MFI2228864.1"/>
    </source>
</evidence>
<proteinExistence type="predicted"/>
<dbReference type="SUPFAM" id="SSF52172">
    <property type="entry name" value="CheY-like"/>
    <property type="match status" value="1"/>
</dbReference>
<dbReference type="PANTHER" id="PTHR44591:SF3">
    <property type="entry name" value="RESPONSE REGULATORY DOMAIN-CONTAINING PROTEIN"/>
    <property type="match status" value="1"/>
</dbReference>
<dbReference type="InterPro" id="IPR050595">
    <property type="entry name" value="Bact_response_regulator"/>
</dbReference>
<evidence type="ECO:0000259" key="4">
    <source>
        <dbReference type="PROSITE" id="PS50110"/>
    </source>
</evidence>
<evidence type="ECO:0000313" key="6">
    <source>
        <dbReference type="Proteomes" id="UP001611494"/>
    </source>
</evidence>
<dbReference type="PROSITE" id="PS50110">
    <property type="entry name" value="RESPONSE_REGULATORY"/>
    <property type="match status" value="1"/>
</dbReference>
<evidence type="ECO:0000256" key="2">
    <source>
        <dbReference type="PROSITE-ProRule" id="PRU00169"/>
    </source>
</evidence>
<dbReference type="Pfam" id="PF00072">
    <property type="entry name" value="Response_reg"/>
    <property type="match status" value="1"/>
</dbReference>
<comment type="caution">
    <text evidence="5">The sequence shown here is derived from an EMBL/GenBank/DDBJ whole genome shotgun (WGS) entry which is preliminary data.</text>
</comment>
<protein>
    <submittedName>
        <fullName evidence="5">Response regulator</fullName>
    </submittedName>
</protein>
<evidence type="ECO:0000256" key="1">
    <source>
        <dbReference type="ARBA" id="ARBA00022553"/>
    </source>
</evidence>
<name>A0ABW7VQI8_9NOCA</name>
<dbReference type="Gene3D" id="3.40.50.2300">
    <property type="match status" value="1"/>
</dbReference>
<gene>
    <name evidence="5" type="ORF">ACH49Z_03330</name>
</gene>
<dbReference type="InterPro" id="IPR001789">
    <property type="entry name" value="Sig_transdc_resp-reg_receiver"/>
</dbReference>
<feature type="domain" description="Response regulatory" evidence="4">
    <location>
        <begin position="58"/>
        <end position="175"/>
    </location>
</feature>
<keyword evidence="6" id="KW-1185">Reference proteome</keyword>
<dbReference type="SMART" id="SM00448">
    <property type="entry name" value="REC"/>
    <property type="match status" value="1"/>
</dbReference>
<sequence>MSTAAIATPQRNGGDVGRSTTAATRSHRDPRSIFRLACMPRAVLSDTLDSVNDPYRVRCLIVDDNPTFCASARSMLEAGGITVVGTASSIEDAVQVVGTTHPNLALVDIDLGEKSGFDVVEALHARSSDSQPAIVLMSTHDEEEFADMIEASSTLGFVPKFALSADRIRQLLDDSAR</sequence>
<dbReference type="EMBL" id="JBIRYL010000001">
    <property type="protein sequence ID" value="MFI2228864.1"/>
    <property type="molecule type" value="Genomic_DNA"/>
</dbReference>
<dbReference type="InterPro" id="IPR011006">
    <property type="entry name" value="CheY-like_superfamily"/>
</dbReference>
<dbReference type="PANTHER" id="PTHR44591">
    <property type="entry name" value="STRESS RESPONSE REGULATOR PROTEIN 1"/>
    <property type="match status" value="1"/>
</dbReference>
<feature type="compositionally biased region" description="Polar residues" evidence="3">
    <location>
        <begin position="1"/>
        <end position="11"/>
    </location>
</feature>
<feature type="modified residue" description="4-aspartylphosphate" evidence="2">
    <location>
        <position position="108"/>
    </location>
</feature>
<organism evidence="5 6">
    <name type="scientific">Nocardia testacea</name>
    <dbReference type="NCBI Taxonomy" id="248551"/>
    <lineage>
        <taxon>Bacteria</taxon>
        <taxon>Bacillati</taxon>
        <taxon>Actinomycetota</taxon>
        <taxon>Actinomycetes</taxon>
        <taxon>Mycobacteriales</taxon>
        <taxon>Nocardiaceae</taxon>
        <taxon>Nocardia</taxon>
    </lineage>
</organism>
<dbReference type="CDD" id="cd00156">
    <property type="entry name" value="REC"/>
    <property type="match status" value="1"/>
</dbReference>
<dbReference type="Proteomes" id="UP001611494">
    <property type="component" value="Unassembled WGS sequence"/>
</dbReference>
<keyword evidence="1 2" id="KW-0597">Phosphoprotein</keyword>
<feature type="region of interest" description="Disordered" evidence="3">
    <location>
        <begin position="1"/>
        <end position="28"/>
    </location>
</feature>
<accession>A0ABW7VQI8</accession>
<dbReference type="RefSeq" id="WP_397059342.1">
    <property type="nucleotide sequence ID" value="NZ_JBIRYL010000001.1"/>
</dbReference>
<evidence type="ECO:0000256" key="3">
    <source>
        <dbReference type="SAM" id="MobiDB-lite"/>
    </source>
</evidence>